<name>A0ABY5MCT3_9HYPH</name>
<keyword evidence="8" id="KW-1185">Reference proteome</keyword>
<dbReference type="InterPro" id="IPR036390">
    <property type="entry name" value="WH_DNA-bd_sf"/>
</dbReference>
<dbReference type="SUPFAM" id="SSF53383">
    <property type="entry name" value="PLP-dependent transferases"/>
    <property type="match status" value="1"/>
</dbReference>
<protein>
    <submittedName>
        <fullName evidence="7">HTH-type transcriptional regulator NorG</fullName>
    </submittedName>
</protein>
<gene>
    <name evidence="7" type="primary">norG</name>
    <name evidence="7" type="ORF">NTH_00317</name>
</gene>
<dbReference type="Pfam" id="PF00155">
    <property type="entry name" value="Aminotran_1_2"/>
    <property type="match status" value="1"/>
</dbReference>
<organism evidence="7 8">
    <name type="scientific">Nitratireductor thuwali</name>
    <dbReference type="NCBI Taxonomy" id="2267699"/>
    <lineage>
        <taxon>Bacteria</taxon>
        <taxon>Pseudomonadati</taxon>
        <taxon>Pseudomonadota</taxon>
        <taxon>Alphaproteobacteria</taxon>
        <taxon>Hyphomicrobiales</taxon>
        <taxon>Phyllobacteriaceae</taxon>
        <taxon>Nitratireductor</taxon>
    </lineage>
</organism>
<keyword evidence="4" id="KW-0238">DNA-binding</keyword>
<keyword evidence="5" id="KW-0804">Transcription</keyword>
<reference evidence="7 8" key="1">
    <citation type="submission" date="2018-07" db="EMBL/GenBank/DDBJ databases">
        <title>Genome sequence of Nitratireductor thuwali#1536.</title>
        <authorList>
            <person name="Michoud G."/>
            <person name="Merlino G."/>
            <person name="Sefrji F.O."/>
            <person name="Daffonchio D."/>
        </authorList>
    </citation>
    <scope>NUCLEOTIDE SEQUENCE [LARGE SCALE GENOMIC DNA]</scope>
    <source>
        <strain evidence="8">Nit1536</strain>
    </source>
</reference>
<evidence type="ECO:0000256" key="1">
    <source>
        <dbReference type="ARBA" id="ARBA00005384"/>
    </source>
</evidence>
<evidence type="ECO:0000259" key="6">
    <source>
        <dbReference type="SMART" id="SM00345"/>
    </source>
</evidence>
<feature type="domain" description="HTH gntR-type" evidence="6">
    <location>
        <begin position="18"/>
        <end position="77"/>
    </location>
</feature>
<dbReference type="SUPFAM" id="SSF46785">
    <property type="entry name" value="Winged helix' DNA-binding domain"/>
    <property type="match status" value="1"/>
</dbReference>
<dbReference type="InterPro" id="IPR036388">
    <property type="entry name" value="WH-like_DNA-bd_sf"/>
</dbReference>
<dbReference type="InterPro" id="IPR000524">
    <property type="entry name" value="Tscrpt_reg_HTH_GntR"/>
</dbReference>
<sequence>MDDRTGIDGNEATLVGAVMARIRRRIAARSLTPGAKLPSIRSFARTMQVSTSTVVEAYERLVAEGAIRSRPGSGFYVSSPLAPLSLADVGPRLDREIDPLWVSRQSLDACDEVLKPGCGWLPASWMPEAAMRRALRALARADDAALTDYATPLGLAPLRRLLARRMGEHGIEASPDQIVLTESGTQAIDLLCRFLLEPGDTVLVDDPCYFNFHALLRAHRANIVGVPYTPSGPDIDLFARALSEHRPRLYITNAALQNPTGATLSPVVAHRLLKLADQSGLTIVEDDIFADFEHTPAPRLAAFDGLDRVVHIGSFSKTLSASVRCGFIAAPRDWVEGLIDLKIATSFGGGRLSAELVLALLSDGSYRKHMEALRLRLSRAMSDVIGRLAAIGIAPWIEPQAGMFVWCRLPEGIDAAEIARRALAANVVLAPGNAFSLSRTANSYMRFNAAQSGDQRMFEVLEKAMRG</sequence>
<dbReference type="Gene3D" id="1.10.10.10">
    <property type="entry name" value="Winged helix-like DNA-binding domain superfamily/Winged helix DNA-binding domain"/>
    <property type="match status" value="1"/>
</dbReference>
<dbReference type="InterPro" id="IPR051446">
    <property type="entry name" value="HTH_trans_reg/aminotransferase"/>
</dbReference>
<dbReference type="CDD" id="cd00609">
    <property type="entry name" value="AAT_like"/>
    <property type="match status" value="1"/>
</dbReference>
<evidence type="ECO:0000256" key="5">
    <source>
        <dbReference type="ARBA" id="ARBA00023163"/>
    </source>
</evidence>
<evidence type="ECO:0000256" key="4">
    <source>
        <dbReference type="ARBA" id="ARBA00023125"/>
    </source>
</evidence>
<comment type="similarity">
    <text evidence="1">In the C-terminal section; belongs to the class-I pyridoxal-phosphate-dependent aminotransferase family.</text>
</comment>
<dbReference type="Proteomes" id="UP001342418">
    <property type="component" value="Chromosome"/>
</dbReference>
<evidence type="ECO:0000313" key="7">
    <source>
        <dbReference type="EMBL" id="UUP15878.1"/>
    </source>
</evidence>
<dbReference type="CDD" id="cd07377">
    <property type="entry name" value="WHTH_GntR"/>
    <property type="match status" value="1"/>
</dbReference>
<dbReference type="EMBL" id="CP030941">
    <property type="protein sequence ID" value="UUP15878.1"/>
    <property type="molecule type" value="Genomic_DNA"/>
</dbReference>
<evidence type="ECO:0000256" key="3">
    <source>
        <dbReference type="ARBA" id="ARBA00023015"/>
    </source>
</evidence>
<dbReference type="RefSeq" id="WP_338528347.1">
    <property type="nucleotide sequence ID" value="NZ_CP030941.1"/>
</dbReference>
<dbReference type="SMART" id="SM00345">
    <property type="entry name" value="HTH_GNTR"/>
    <property type="match status" value="1"/>
</dbReference>
<dbReference type="InterPro" id="IPR015422">
    <property type="entry name" value="PyrdxlP-dep_Trfase_small"/>
</dbReference>
<dbReference type="InterPro" id="IPR004839">
    <property type="entry name" value="Aminotransferase_I/II_large"/>
</dbReference>
<keyword evidence="3" id="KW-0805">Transcription regulation</keyword>
<dbReference type="Gene3D" id="3.90.1150.10">
    <property type="entry name" value="Aspartate Aminotransferase, domain 1"/>
    <property type="match status" value="1"/>
</dbReference>
<keyword evidence="2" id="KW-0663">Pyridoxal phosphate</keyword>
<dbReference type="Pfam" id="PF00392">
    <property type="entry name" value="GntR"/>
    <property type="match status" value="1"/>
</dbReference>
<dbReference type="InterPro" id="IPR015424">
    <property type="entry name" value="PyrdxlP-dep_Trfase"/>
</dbReference>
<accession>A0ABY5MCT3</accession>
<dbReference type="Gene3D" id="3.40.640.10">
    <property type="entry name" value="Type I PLP-dependent aspartate aminotransferase-like (Major domain)"/>
    <property type="match status" value="1"/>
</dbReference>
<proteinExistence type="inferred from homology"/>
<dbReference type="PANTHER" id="PTHR46577">
    <property type="entry name" value="HTH-TYPE TRANSCRIPTIONAL REGULATORY PROTEIN GABR"/>
    <property type="match status" value="1"/>
</dbReference>
<dbReference type="PANTHER" id="PTHR46577:SF2">
    <property type="entry name" value="TRANSCRIPTIONAL REGULATORY PROTEIN"/>
    <property type="match status" value="1"/>
</dbReference>
<dbReference type="InterPro" id="IPR015421">
    <property type="entry name" value="PyrdxlP-dep_Trfase_major"/>
</dbReference>
<evidence type="ECO:0000313" key="8">
    <source>
        <dbReference type="Proteomes" id="UP001342418"/>
    </source>
</evidence>
<evidence type="ECO:0000256" key="2">
    <source>
        <dbReference type="ARBA" id="ARBA00022898"/>
    </source>
</evidence>